<keyword evidence="2" id="KW-0808">Transferase</keyword>
<comment type="catalytic activity">
    <reaction evidence="4">
        <text>holo-[ACP] + malonyl-CoA = malonyl-[ACP] + CoA</text>
        <dbReference type="Rhea" id="RHEA:41792"/>
        <dbReference type="Rhea" id="RHEA-COMP:9623"/>
        <dbReference type="Rhea" id="RHEA-COMP:9685"/>
        <dbReference type="ChEBI" id="CHEBI:57287"/>
        <dbReference type="ChEBI" id="CHEBI:57384"/>
        <dbReference type="ChEBI" id="CHEBI:64479"/>
        <dbReference type="ChEBI" id="CHEBI:78449"/>
        <dbReference type="EC" id="2.3.1.39"/>
    </reaction>
</comment>
<protein>
    <recommendedName>
        <fullName evidence="1">[acyl-carrier-protein] S-malonyltransferase</fullName>
        <ecNumber evidence="1">2.3.1.39</ecNumber>
    </recommendedName>
</protein>
<dbReference type="PANTHER" id="PTHR42681">
    <property type="entry name" value="MALONYL-COA-ACYL CARRIER PROTEIN TRANSACYLASE, MITOCHONDRIAL"/>
    <property type="match status" value="1"/>
</dbReference>
<name>A0AB33JQQ2_9ACTN</name>
<dbReference type="Gene3D" id="3.40.366.10">
    <property type="entry name" value="Malonyl-Coenzyme A Acyl Carrier Protein, domain 2"/>
    <property type="match status" value="2"/>
</dbReference>
<feature type="domain" description="Malonyl-CoA-[acyl-carrier-protein] transacylase small" evidence="5">
    <location>
        <begin position="138"/>
        <end position="199"/>
    </location>
</feature>
<evidence type="ECO:0000256" key="3">
    <source>
        <dbReference type="ARBA" id="ARBA00023315"/>
    </source>
</evidence>
<proteinExistence type="predicted"/>
<dbReference type="GO" id="GO:0004314">
    <property type="term" value="F:[acyl-carrier-protein] S-malonyltransferase activity"/>
    <property type="evidence" value="ECO:0007669"/>
    <property type="project" value="UniProtKB-EC"/>
</dbReference>
<dbReference type="InterPro" id="IPR049416">
    <property type="entry name" value="VinK-like_small"/>
</dbReference>
<dbReference type="SUPFAM" id="SSF52151">
    <property type="entry name" value="FabD/lysophospholipase-like"/>
    <property type="match status" value="1"/>
</dbReference>
<dbReference type="PANTHER" id="PTHR42681:SF1">
    <property type="entry name" value="MALONYL-COA-ACYL CARRIER PROTEIN TRANSACYLASE, MITOCHONDRIAL"/>
    <property type="match status" value="1"/>
</dbReference>
<evidence type="ECO:0000256" key="1">
    <source>
        <dbReference type="ARBA" id="ARBA00013258"/>
    </source>
</evidence>
<dbReference type="InterPro" id="IPR001227">
    <property type="entry name" value="Ac_transferase_dom_sf"/>
</dbReference>
<dbReference type="EC" id="2.3.1.39" evidence="1"/>
<dbReference type="GO" id="GO:0006633">
    <property type="term" value="P:fatty acid biosynthetic process"/>
    <property type="evidence" value="ECO:0007669"/>
    <property type="project" value="TreeGrafter"/>
</dbReference>
<dbReference type="InterPro" id="IPR050858">
    <property type="entry name" value="Mal-CoA-ACP_Trans/PKS_FabD"/>
</dbReference>
<dbReference type="EMBL" id="AP035881">
    <property type="protein sequence ID" value="BFP45297.1"/>
    <property type="molecule type" value="Genomic_DNA"/>
</dbReference>
<evidence type="ECO:0000313" key="6">
    <source>
        <dbReference type="EMBL" id="BFP45297.1"/>
    </source>
</evidence>
<dbReference type="Pfam" id="PF21124">
    <property type="entry name" value="VinK_C"/>
    <property type="match status" value="1"/>
</dbReference>
<dbReference type="RefSeq" id="WP_407987816.1">
    <property type="nucleotide sequence ID" value="NZ_AP035881.2"/>
</dbReference>
<organism evidence="6">
    <name type="scientific">Kitasatospora sp. CMC57</name>
    <dbReference type="NCBI Taxonomy" id="3231513"/>
    <lineage>
        <taxon>Bacteria</taxon>
        <taxon>Bacillati</taxon>
        <taxon>Actinomycetota</taxon>
        <taxon>Actinomycetes</taxon>
        <taxon>Kitasatosporales</taxon>
        <taxon>Streptomycetaceae</taxon>
        <taxon>Kitasatospora</taxon>
    </lineage>
</organism>
<accession>A0AB33JQQ2</accession>
<gene>
    <name evidence="6" type="primary">fabD</name>
    <name evidence="6" type="ORF">KCMC57_16650</name>
</gene>
<sequence length="314" mass="34416">MNAEDRRGTAIVFPGMGPSPFADVAKFMLLNPFARKLVATAGETLGYDLLARYRASESDYSEYAQVAFLVNCVALAQWAGAELDGRPELIAGPSFGSKAAAVHSGSLDFAEAVWATAQMARCEDEYFAVEHRDIVTHSFTRTPQARLAEILAELDEQGEWYDISCHIDEDFYMLSLREGRVDWLQDRIRATGGLPLYTMNPPMHSSAFGALRDRVEAEVVDRLTFADPALPIVADQDGAVLTTGAGVRTMILDGYVKPVRWPAVVETFRRLGIGTVQVSGPDGLFGRVGATTRNFEVVPVNPRTAMQPRRRVAA</sequence>
<dbReference type="AlphaFoldDB" id="A0AB33JQQ2"/>
<evidence type="ECO:0000259" key="5">
    <source>
        <dbReference type="Pfam" id="PF21124"/>
    </source>
</evidence>
<reference evidence="6" key="1">
    <citation type="submission" date="2024-07" db="EMBL/GenBank/DDBJ databases">
        <title>Complete genome sequences of cellulolytic bacteria, Kitasatospora sp. CMC57 and Streptomyces sp. CMC78, isolated from Japanese agricultural soil.</title>
        <authorList>
            <person name="Hashimoto T."/>
            <person name="Ito M."/>
            <person name="Iwamoto M."/>
            <person name="Fukahori D."/>
            <person name="Shoda T."/>
            <person name="Sakoda M."/>
            <person name="Morohoshi T."/>
            <person name="Mitsuboshi M."/>
            <person name="Nishizawa T."/>
        </authorList>
    </citation>
    <scope>NUCLEOTIDE SEQUENCE</scope>
    <source>
        <strain evidence="6">CMC57</strain>
    </source>
</reference>
<keyword evidence="3" id="KW-0012">Acyltransferase</keyword>
<evidence type="ECO:0000256" key="4">
    <source>
        <dbReference type="ARBA" id="ARBA00048462"/>
    </source>
</evidence>
<evidence type="ECO:0000256" key="2">
    <source>
        <dbReference type="ARBA" id="ARBA00022679"/>
    </source>
</evidence>
<dbReference type="InterPro" id="IPR016035">
    <property type="entry name" value="Acyl_Trfase/lysoPLipase"/>
</dbReference>